<protein>
    <submittedName>
        <fullName evidence="2">Uncharacterized protein</fullName>
    </submittedName>
</protein>
<name>A0AA39J2L8_9AGAR</name>
<comment type="caution">
    <text evidence="2">The sequence shown here is derived from an EMBL/GenBank/DDBJ whole genome shotgun (WGS) entry which is preliminary data.</text>
</comment>
<feature type="region of interest" description="Disordered" evidence="1">
    <location>
        <begin position="32"/>
        <end position="63"/>
    </location>
</feature>
<keyword evidence="3" id="KW-1185">Reference proteome</keyword>
<evidence type="ECO:0000256" key="1">
    <source>
        <dbReference type="SAM" id="MobiDB-lite"/>
    </source>
</evidence>
<evidence type="ECO:0000313" key="2">
    <source>
        <dbReference type="EMBL" id="KAK0434948.1"/>
    </source>
</evidence>
<dbReference type="AlphaFoldDB" id="A0AA39J2L8"/>
<accession>A0AA39J2L8</accession>
<reference evidence="2" key="1">
    <citation type="submission" date="2023-06" db="EMBL/GenBank/DDBJ databases">
        <authorList>
            <consortium name="Lawrence Berkeley National Laboratory"/>
            <person name="Ahrendt S."/>
            <person name="Sahu N."/>
            <person name="Indic B."/>
            <person name="Wong-Bajracharya J."/>
            <person name="Merenyi Z."/>
            <person name="Ke H.-M."/>
            <person name="Monk M."/>
            <person name="Kocsube S."/>
            <person name="Drula E."/>
            <person name="Lipzen A."/>
            <person name="Balint B."/>
            <person name="Henrissat B."/>
            <person name="Andreopoulos B."/>
            <person name="Martin F.M."/>
            <person name="Harder C.B."/>
            <person name="Rigling D."/>
            <person name="Ford K.L."/>
            <person name="Foster G.D."/>
            <person name="Pangilinan J."/>
            <person name="Papanicolaou A."/>
            <person name="Barry K."/>
            <person name="LaButti K."/>
            <person name="Viragh M."/>
            <person name="Koriabine M."/>
            <person name="Yan M."/>
            <person name="Riley R."/>
            <person name="Champramary S."/>
            <person name="Plett K.L."/>
            <person name="Tsai I.J."/>
            <person name="Slot J."/>
            <person name="Sipos G."/>
            <person name="Plett J."/>
            <person name="Nagy L.G."/>
            <person name="Grigoriev I.V."/>
        </authorList>
    </citation>
    <scope>NUCLEOTIDE SEQUENCE</scope>
    <source>
        <strain evidence="2">FPL87.14</strain>
    </source>
</reference>
<proteinExistence type="predicted"/>
<evidence type="ECO:0000313" key="3">
    <source>
        <dbReference type="Proteomes" id="UP001175226"/>
    </source>
</evidence>
<sequence length="407" mass="44779">MFVKTERAENDVNVQERPSEMLDELLEAHSIRGNGRDVEGGNRGQTAGSLNDNDGLGGRAKSMSDMTLLGKSGKCARRMRENGKRRVMRKTSDAGMLLRGPSHLRGITESYVENGGIHEDEGERGCGKGDRSEAEVDAQMGVSIVPAFERCEANILLLRVPVSSSLLCTILYHVTPSQLKFPIPHIVDIALSVIVAAIIGFVGCEPFRGEMGPNIESASEYYASGWYKVLYRTAISVEAWRLYEKGCRATLYFHRTEDGRDDDIDIDEASVSEELYDGSRSLTCRLRRSCTHSEHCKNVQEHAETYFSSVTKNQIYVMQNVSKGQYQYGAASKSESIIKVAPGWAVGFVHGSAHSGGARYPGFLSIWHHSSVTLSWCTADAPTGNTYESTIDGSKKTATEMYLGMFG</sequence>
<dbReference type="Proteomes" id="UP001175226">
    <property type="component" value="Unassembled WGS sequence"/>
</dbReference>
<gene>
    <name evidence="2" type="ORF">EV421DRAFT_1740584</name>
</gene>
<dbReference type="EMBL" id="JAUEPT010000067">
    <property type="protein sequence ID" value="KAK0434948.1"/>
    <property type="molecule type" value="Genomic_DNA"/>
</dbReference>
<organism evidence="2 3">
    <name type="scientific">Armillaria borealis</name>
    <dbReference type="NCBI Taxonomy" id="47425"/>
    <lineage>
        <taxon>Eukaryota</taxon>
        <taxon>Fungi</taxon>
        <taxon>Dikarya</taxon>
        <taxon>Basidiomycota</taxon>
        <taxon>Agaricomycotina</taxon>
        <taxon>Agaricomycetes</taxon>
        <taxon>Agaricomycetidae</taxon>
        <taxon>Agaricales</taxon>
        <taxon>Marasmiineae</taxon>
        <taxon>Physalacriaceae</taxon>
        <taxon>Armillaria</taxon>
    </lineage>
</organism>